<keyword evidence="9" id="KW-1185">Reference proteome</keyword>
<evidence type="ECO:0000256" key="6">
    <source>
        <dbReference type="HAMAP-Rule" id="MF_01895"/>
    </source>
</evidence>
<gene>
    <name evidence="6" type="primary">rnr</name>
    <name evidence="8" type="ORF">HMPREF0762_00510</name>
</gene>
<proteinExistence type="inferred from homology"/>
<dbReference type="AlphaFoldDB" id="D0WF06"/>
<evidence type="ECO:0000256" key="5">
    <source>
        <dbReference type="ARBA" id="ARBA00022884"/>
    </source>
</evidence>
<dbReference type="InterPro" id="IPR040476">
    <property type="entry name" value="CSD2"/>
</dbReference>
<dbReference type="PANTHER" id="PTHR23355">
    <property type="entry name" value="RIBONUCLEASE"/>
    <property type="match status" value="1"/>
</dbReference>
<dbReference type="PROSITE" id="PS01175">
    <property type="entry name" value="RIBONUCLEASE_II"/>
    <property type="match status" value="1"/>
</dbReference>
<dbReference type="GO" id="GO:0003723">
    <property type="term" value="F:RNA binding"/>
    <property type="evidence" value="ECO:0007669"/>
    <property type="project" value="UniProtKB-UniRule"/>
</dbReference>
<reference evidence="8" key="1">
    <citation type="submission" date="2009-10" db="EMBL/GenBank/DDBJ databases">
        <authorList>
            <person name="Weinstock G."/>
            <person name="Sodergren E."/>
            <person name="Clifton S."/>
            <person name="Fulton L."/>
            <person name="Fulton B."/>
            <person name="Courtney L."/>
            <person name="Fronick C."/>
            <person name="Harrison M."/>
            <person name="Strong C."/>
            <person name="Farmer C."/>
            <person name="Delahaunty K."/>
            <person name="Markovic C."/>
            <person name="Hall O."/>
            <person name="Minx P."/>
            <person name="Tomlinson C."/>
            <person name="Mitreva M."/>
            <person name="Nelson J."/>
            <person name="Hou S."/>
            <person name="Wollam A."/>
            <person name="Pepin K.H."/>
            <person name="Johnson M."/>
            <person name="Bhonagiri V."/>
            <person name="Nash W.E."/>
            <person name="Warren W."/>
            <person name="Chinwalla A."/>
            <person name="Mardis E.R."/>
            <person name="Wilson R.K."/>
        </authorList>
    </citation>
    <scope>NUCLEOTIDE SEQUENCE [LARGE SCALE GENOMIC DNA]</scope>
    <source>
        <strain evidence="8">ATCC 700122</strain>
    </source>
</reference>
<dbReference type="InterPro" id="IPR001900">
    <property type="entry name" value="RNase_II/R"/>
</dbReference>
<feature type="domain" description="S1 motif" evidence="7">
    <location>
        <begin position="599"/>
        <end position="680"/>
    </location>
</feature>
<evidence type="ECO:0000256" key="4">
    <source>
        <dbReference type="ARBA" id="ARBA00022839"/>
    </source>
</evidence>
<keyword evidence="1 6" id="KW-0963">Cytoplasm</keyword>
<dbReference type="Proteomes" id="UP000006001">
    <property type="component" value="Unassembled WGS sequence"/>
</dbReference>
<dbReference type="PANTHER" id="PTHR23355:SF9">
    <property type="entry name" value="DIS3-LIKE EXONUCLEASE 2"/>
    <property type="match status" value="1"/>
</dbReference>
<organism evidence="8 9">
    <name type="scientific">Slackia exigua (strain ATCC 700122 / DSM 15923 / CIP 105133 / JCM 11022 / KCTC 5966 / S-7)</name>
    <dbReference type="NCBI Taxonomy" id="649764"/>
    <lineage>
        <taxon>Bacteria</taxon>
        <taxon>Bacillati</taxon>
        <taxon>Actinomycetota</taxon>
        <taxon>Coriobacteriia</taxon>
        <taxon>Eggerthellales</taxon>
        <taxon>Eggerthellaceae</taxon>
        <taxon>Slackia</taxon>
    </lineage>
</organism>
<dbReference type="SMART" id="SM00955">
    <property type="entry name" value="RNB"/>
    <property type="match status" value="1"/>
</dbReference>
<dbReference type="InterPro" id="IPR011805">
    <property type="entry name" value="RNase_R"/>
</dbReference>
<comment type="subcellular location">
    <subcellularLocation>
        <location evidence="6">Cytoplasm</location>
    </subcellularLocation>
</comment>
<comment type="function">
    <text evidence="6">3'-5' exoribonuclease that releases 5'-nucleoside monophosphates and is involved in maturation of structured RNAs.</text>
</comment>
<dbReference type="STRING" id="649764.HMPREF0762_00510"/>
<dbReference type="CDD" id="cd04471">
    <property type="entry name" value="S1_RNase_R"/>
    <property type="match status" value="1"/>
</dbReference>
<keyword evidence="2 6" id="KW-0540">Nuclease</keyword>
<dbReference type="SUPFAM" id="SSF50249">
    <property type="entry name" value="Nucleic acid-binding proteins"/>
    <property type="match status" value="3"/>
</dbReference>
<dbReference type="Pfam" id="PF00575">
    <property type="entry name" value="S1"/>
    <property type="match status" value="1"/>
</dbReference>
<dbReference type="EMBL" id="ACUX02000005">
    <property type="protein sequence ID" value="EEZ61876.1"/>
    <property type="molecule type" value="Genomic_DNA"/>
</dbReference>
<dbReference type="Pfam" id="PF08206">
    <property type="entry name" value="OB_RNB"/>
    <property type="match status" value="1"/>
</dbReference>
<dbReference type="EC" id="3.1.13.1" evidence="6"/>
<name>D0WF06_SLAES</name>
<comment type="similarity">
    <text evidence="6">Belongs to the RNR ribonuclease family. RNase R subfamily.</text>
</comment>
<dbReference type="Gene3D" id="2.40.50.140">
    <property type="entry name" value="Nucleic acid-binding proteins"/>
    <property type="match status" value="2"/>
</dbReference>
<dbReference type="GO" id="GO:0008859">
    <property type="term" value="F:exoribonuclease II activity"/>
    <property type="evidence" value="ECO:0007669"/>
    <property type="project" value="UniProtKB-UniRule"/>
</dbReference>
<dbReference type="GO" id="GO:0005829">
    <property type="term" value="C:cytosol"/>
    <property type="evidence" value="ECO:0007669"/>
    <property type="project" value="TreeGrafter"/>
</dbReference>
<evidence type="ECO:0000256" key="1">
    <source>
        <dbReference type="ARBA" id="ARBA00022490"/>
    </source>
</evidence>
<protein>
    <recommendedName>
        <fullName evidence="6">Ribonuclease R</fullName>
        <shortName evidence="6">RNase R</shortName>
        <ecNumber evidence="6">3.1.13.1</ecNumber>
    </recommendedName>
</protein>
<dbReference type="SMART" id="SM00316">
    <property type="entry name" value="S1"/>
    <property type="match status" value="1"/>
</dbReference>
<evidence type="ECO:0000259" key="7">
    <source>
        <dbReference type="PROSITE" id="PS50126"/>
    </source>
</evidence>
<sequence length="694" mass="76023">MLEVMPSGYGFVKTAEGEFFIPESAMKSAFDGDVVAVSRASGGDGNRRARRTDRPQGRVARVVTRAHASIVGRYEIAEPYGVVVPEDPRIRHDIFTLRRDASTAREGDIVRVRITAYPEAGQPAFGSIEEVVGHEGDAGIDVDLIVARHTLATCFSDDALAQAASAEAGIDRALRDEGYRDLRHRITFTIDPSDARDFDDALSFDEVDGLLRVGVHIADVSRYVSWATPLDFEARARATSVYLVDRVLPMLPEKLSNDICSLKPNVARRAVTVDLYYSHALELVRVDAYPAVIESKARFVYEDVQACLESMRALGSSDLEGRETPRYACSADELSGSCTLDGALRSALGSSVAGDDMHGIRAIAARLESLHRIARALRARRARAGGIDFDREETKVRLDDQGRPLSVDLRRRNDATSLVEEAMISANEAVARIMRDAGAACIYRVHEAPDSGDLIDIVPILDEFGYDDAVSLSAFAMGSPKAVQAVLARAHGRPEGSLVSMLVLRAMKQARYAPECQPHFGLASAAYLHFTSPIRRYPDLMAHRLLKAVLRGRDGTTSAQEAALPDIADHASRQEKVAETAARESQELKMYELLSEHIGEPFDGMVSGVSTSGFYVRIEMGAEGFVPMRDLGEFFHLDSARRMLSGVESGDVVRLGDAVRIRVVAVFPYARTATFALASNRRASRHSRASWRPR</sequence>
<dbReference type="InterPro" id="IPR050180">
    <property type="entry name" value="RNR_Ribonuclease"/>
</dbReference>
<keyword evidence="5 6" id="KW-0694">RNA-binding</keyword>
<dbReference type="InterPro" id="IPR012340">
    <property type="entry name" value="NA-bd_OB-fold"/>
</dbReference>
<accession>D0WF06</accession>
<dbReference type="eggNOG" id="COG0557">
    <property type="taxonomic scope" value="Bacteria"/>
</dbReference>
<dbReference type="InterPro" id="IPR022966">
    <property type="entry name" value="RNase_II/R_CS"/>
</dbReference>
<comment type="catalytic activity">
    <reaction evidence="6">
        <text>Exonucleolytic cleavage in the 3'- to 5'-direction to yield nucleoside 5'-phosphates.</text>
        <dbReference type="EC" id="3.1.13.1"/>
    </reaction>
</comment>
<dbReference type="HAMAP" id="MF_01895">
    <property type="entry name" value="RNase_R"/>
    <property type="match status" value="1"/>
</dbReference>
<dbReference type="PROSITE" id="PS50126">
    <property type="entry name" value="S1"/>
    <property type="match status" value="1"/>
</dbReference>
<dbReference type="InterPro" id="IPR003029">
    <property type="entry name" value="S1_domain"/>
</dbReference>
<dbReference type="Pfam" id="PF00773">
    <property type="entry name" value="RNB"/>
    <property type="match status" value="1"/>
</dbReference>
<evidence type="ECO:0000313" key="8">
    <source>
        <dbReference type="EMBL" id="EEZ61876.1"/>
    </source>
</evidence>
<dbReference type="Pfam" id="PF17876">
    <property type="entry name" value="CSD2"/>
    <property type="match status" value="1"/>
</dbReference>
<dbReference type="InterPro" id="IPR013223">
    <property type="entry name" value="RNase_B_OB_dom"/>
</dbReference>
<dbReference type="HOGENOM" id="CLU_002333_4_1_11"/>
<comment type="caution">
    <text evidence="8">The sequence shown here is derived from an EMBL/GenBank/DDBJ whole genome shotgun (WGS) entry which is preliminary data.</text>
</comment>
<evidence type="ECO:0000256" key="3">
    <source>
        <dbReference type="ARBA" id="ARBA00022801"/>
    </source>
</evidence>
<dbReference type="GO" id="GO:0006402">
    <property type="term" value="P:mRNA catabolic process"/>
    <property type="evidence" value="ECO:0007669"/>
    <property type="project" value="TreeGrafter"/>
</dbReference>
<evidence type="ECO:0000256" key="2">
    <source>
        <dbReference type="ARBA" id="ARBA00022722"/>
    </source>
</evidence>
<keyword evidence="4 6" id="KW-0269">Exonuclease</keyword>
<keyword evidence="3 6" id="KW-0378">Hydrolase</keyword>
<evidence type="ECO:0000313" key="9">
    <source>
        <dbReference type="Proteomes" id="UP000006001"/>
    </source>
</evidence>